<dbReference type="InterPro" id="IPR025612">
    <property type="entry name" value="YqjK"/>
</dbReference>
<dbReference type="Pfam" id="PF13997">
    <property type="entry name" value="YqjK"/>
    <property type="match status" value="1"/>
</dbReference>
<name>A0ABX9AND9_9ENTR</name>
<evidence type="ECO:0000313" key="1">
    <source>
        <dbReference type="EMBL" id="QZN96311.1"/>
    </source>
</evidence>
<accession>A0ABX9AND9</accession>
<protein>
    <submittedName>
        <fullName evidence="1">YqjK-like family protein</fullName>
    </submittedName>
</protein>
<sequence>MNHQQRQEEKVRLLRQIEQQRLDVIYERRVWLEKTAPYDGYWLRIMAWRRYWLLASGAAALYGARHPNRLIRWARRGIGLLGTLKLLRKTLSPR</sequence>
<keyword evidence="2" id="KW-1185">Reference proteome</keyword>
<gene>
    <name evidence="1" type="ORF">K6K13_02230</name>
</gene>
<reference evidence="1 2" key="1">
    <citation type="submission" date="2021-08" db="EMBL/GenBank/DDBJ databases">
        <title>Culture and genomic analysis of Symbiopectobacterium purcellii sp. nov. gen. nov., isolated from the leafhopper Empoasca decipiens.</title>
        <authorList>
            <person name="Nadal-Jimenez P."/>
            <person name="Siozios S."/>
            <person name="Halliday N."/>
            <person name="Camara M."/>
            <person name="Hurst G.D.D."/>
        </authorList>
    </citation>
    <scope>NUCLEOTIDE SEQUENCE [LARGE SCALE GENOMIC DNA]</scope>
    <source>
        <strain evidence="1 2">SyEd1</strain>
    </source>
</reference>
<evidence type="ECO:0000313" key="2">
    <source>
        <dbReference type="Proteomes" id="UP000825886"/>
    </source>
</evidence>
<organism evidence="1 2">
    <name type="scientific">Symbiopectobacterium purcellii</name>
    <dbReference type="NCBI Taxonomy" id="2871826"/>
    <lineage>
        <taxon>Bacteria</taxon>
        <taxon>Pseudomonadati</taxon>
        <taxon>Pseudomonadota</taxon>
        <taxon>Gammaproteobacteria</taxon>
        <taxon>Enterobacterales</taxon>
        <taxon>Enterobacteriaceae</taxon>
    </lineage>
</organism>
<dbReference type="Proteomes" id="UP000825886">
    <property type="component" value="Chromosome"/>
</dbReference>
<proteinExistence type="predicted"/>
<dbReference type="RefSeq" id="WP_222159363.1">
    <property type="nucleotide sequence ID" value="NZ_CP081864.1"/>
</dbReference>
<dbReference type="EMBL" id="CP081864">
    <property type="protein sequence ID" value="QZN96311.1"/>
    <property type="molecule type" value="Genomic_DNA"/>
</dbReference>